<reference evidence="2" key="1">
    <citation type="submission" date="2023-03" db="EMBL/GenBank/DDBJ databases">
        <authorList>
            <person name="Julca I."/>
        </authorList>
    </citation>
    <scope>NUCLEOTIDE SEQUENCE</scope>
</reference>
<keyword evidence="3" id="KW-1185">Reference proteome</keyword>
<dbReference type="AlphaFoldDB" id="A0AAV1C6T9"/>
<evidence type="ECO:0000313" key="3">
    <source>
        <dbReference type="Proteomes" id="UP001161247"/>
    </source>
</evidence>
<accession>A0AAV1C6T9</accession>
<dbReference type="Proteomes" id="UP001161247">
    <property type="component" value="Chromosome 1"/>
</dbReference>
<feature type="transmembrane region" description="Helical" evidence="1">
    <location>
        <begin position="67"/>
        <end position="90"/>
    </location>
</feature>
<keyword evidence="1" id="KW-1133">Transmembrane helix</keyword>
<organism evidence="2 3">
    <name type="scientific">Oldenlandia corymbosa var. corymbosa</name>
    <dbReference type="NCBI Taxonomy" id="529605"/>
    <lineage>
        <taxon>Eukaryota</taxon>
        <taxon>Viridiplantae</taxon>
        <taxon>Streptophyta</taxon>
        <taxon>Embryophyta</taxon>
        <taxon>Tracheophyta</taxon>
        <taxon>Spermatophyta</taxon>
        <taxon>Magnoliopsida</taxon>
        <taxon>eudicotyledons</taxon>
        <taxon>Gunneridae</taxon>
        <taxon>Pentapetalae</taxon>
        <taxon>asterids</taxon>
        <taxon>lamiids</taxon>
        <taxon>Gentianales</taxon>
        <taxon>Rubiaceae</taxon>
        <taxon>Rubioideae</taxon>
        <taxon>Spermacoceae</taxon>
        <taxon>Hedyotis-Oldenlandia complex</taxon>
        <taxon>Oldenlandia</taxon>
    </lineage>
</organism>
<evidence type="ECO:0000256" key="1">
    <source>
        <dbReference type="SAM" id="Phobius"/>
    </source>
</evidence>
<proteinExistence type="predicted"/>
<keyword evidence="1" id="KW-0472">Membrane</keyword>
<keyword evidence="1" id="KW-0812">Transmembrane</keyword>
<dbReference type="EMBL" id="OX459118">
    <property type="protein sequence ID" value="CAI9090369.1"/>
    <property type="molecule type" value="Genomic_DNA"/>
</dbReference>
<sequence>MGSYGYSWGMEILGYSAGGGDGVTEKSHNNVPHPELMAAFALFNLLNGMLHKLKHPDGSLSIANQSLFSFALLCFHSSAGLDLLLAIFNLRQGHINLYVRFPYF</sequence>
<name>A0AAV1C6T9_OLDCO</name>
<protein>
    <submittedName>
        <fullName evidence="2">OLC1v1025132C1</fullName>
    </submittedName>
</protein>
<gene>
    <name evidence="2" type="ORF">OLC1_LOCUS2540</name>
</gene>
<evidence type="ECO:0000313" key="2">
    <source>
        <dbReference type="EMBL" id="CAI9090369.1"/>
    </source>
</evidence>